<organism evidence="3 4">
    <name type="scientific">Linum tenue</name>
    <dbReference type="NCBI Taxonomy" id="586396"/>
    <lineage>
        <taxon>Eukaryota</taxon>
        <taxon>Viridiplantae</taxon>
        <taxon>Streptophyta</taxon>
        <taxon>Embryophyta</taxon>
        <taxon>Tracheophyta</taxon>
        <taxon>Spermatophyta</taxon>
        <taxon>Magnoliopsida</taxon>
        <taxon>eudicotyledons</taxon>
        <taxon>Gunneridae</taxon>
        <taxon>Pentapetalae</taxon>
        <taxon>rosids</taxon>
        <taxon>fabids</taxon>
        <taxon>Malpighiales</taxon>
        <taxon>Linaceae</taxon>
        <taxon>Linum</taxon>
    </lineage>
</organism>
<keyword evidence="4" id="KW-1185">Reference proteome</keyword>
<accession>A0AAV0I9E4</accession>
<name>A0AAV0I9E4_9ROSI</name>
<evidence type="ECO:0008006" key="5">
    <source>
        <dbReference type="Google" id="ProtNLM"/>
    </source>
</evidence>
<dbReference type="Proteomes" id="UP001154282">
    <property type="component" value="Unassembled WGS sequence"/>
</dbReference>
<dbReference type="PANTHER" id="PTHR31351">
    <property type="entry name" value="EXPRESSED PROTEIN"/>
    <property type="match status" value="1"/>
</dbReference>
<dbReference type="Pfam" id="PF05703">
    <property type="entry name" value="Auxin_canalis"/>
    <property type="match status" value="1"/>
</dbReference>
<comment type="caution">
    <text evidence="3">The sequence shown here is derived from an EMBL/GenBank/DDBJ whole genome shotgun (WGS) entry which is preliminary data.</text>
</comment>
<dbReference type="AlphaFoldDB" id="A0AAV0I9E4"/>
<dbReference type="Pfam" id="PF08458">
    <property type="entry name" value="PH_2"/>
    <property type="match status" value="1"/>
</dbReference>
<dbReference type="InterPro" id="IPR040269">
    <property type="entry name" value="VAB"/>
</dbReference>
<evidence type="ECO:0000313" key="4">
    <source>
        <dbReference type="Proteomes" id="UP001154282"/>
    </source>
</evidence>
<evidence type="ECO:0000259" key="2">
    <source>
        <dbReference type="Pfam" id="PF08458"/>
    </source>
</evidence>
<dbReference type="InterPro" id="IPR008546">
    <property type="entry name" value="VAN3-bd-like_auxin_canal"/>
</dbReference>
<reference evidence="3" key="1">
    <citation type="submission" date="2022-08" db="EMBL/GenBank/DDBJ databases">
        <authorList>
            <person name="Gutierrez-Valencia J."/>
        </authorList>
    </citation>
    <scope>NUCLEOTIDE SEQUENCE</scope>
</reference>
<protein>
    <recommendedName>
        <fullName evidence="5">VAN3-binding protein</fullName>
    </recommendedName>
</protein>
<gene>
    <name evidence="3" type="ORF">LITE_LOCUS8208</name>
</gene>
<feature type="domain" description="Pleckstrin-like plant" evidence="2">
    <location>
        <begin position="290"/>
        <end position="391"/>
    </location>
</feature>
<dbReference type="EMBL" id="CAMGYJ010000003">
    <property type="protein sequence ID" value="CAI0394122.1"/>
    <property type="molecule type" value="Genomic_DNA"/>
</dbReference>
<sequence>MPTTTTTAIVPSEAHPETMDFLSRAWCDFAVQTLQPAELPRDNDVTSSIFGAMDKPLIKFDRDVLAPAFLNMDKMDDPEPKSLPPWKSNDMKSWIWMQQAMHPELNYNRKKWVTWKVGPLFKISIKKWLKEMKLKRKEEDRLQRAEVHAAISVAGLAAALAAIAAGKSRSSTNEKIDPRDEEALANAAALVAAQCAKFAEAMGAKKDDLSSVLGSAMSGTGASDILTLTAAATTSLKGAATLKARTECKNRFNGSAPVLPIEDSHDHDHHDDNLDLDFNKYRSMLASGSELHVETPDGDFRVRWISIILNNQSKVVLRMRKLNLFRTKKESIVLDIHAELYRDPAQGAQETDTCYIIVLSTNEGTIKLDMGDDYDRYKTWATAINHMLALSSNSYNKYELQFYKN</sequence>
<evidence type="ECO:0000313" key="3">
    <source>
        <dbReference type="EMBL" id="CAI0394122.1"/>
    </source>
</evidence>
<evidence type="ECO:0000259" key="1">
    <source>
        <dbReference type="Pfam" id="PF05703"/>
    </source>
</evidence>
<dbReference type="PANTHER" id="PTHR31351:SF25">
    <property type="entry name" value="AUXIN CANALIZATION PROTEIN (DUF828)"/>
    <property type="match status" value="1"/>
</dbReference>
<proteinExistence type="predicted"/>
<dbReference type="InterPro" id="IPR013666">
    <property type="entry name" value="PH_pln"/>
</dbReference>
<feature type="domain" description="VAN3-binding protein-like auxin canalisation" evidence="1">
    <location>
        <begin position="15"/>
        <end position="263"/>
    </location>
</feature>